<feature type="domain" description="ABC transmembrane type-1" evidence="14">
    <location>
        <begin position="411"/>
        <end position="596"/>
    </location>
</feature>
<accession>A0A1L9S1G7</accession>
<comment type="similarity">
    <text evidence="2">Belongs to the ABC transporter superfamily. ABCC family. Conjugate transporter (TC 3.A.1.208) subfamily.</text>
</comment>
<protein>
    <recommendedName>
        <fullName evidence="17">ABC transporter domain-containing protein</fullName>
    </recommendedName>
</protein>
<dbReference type="CDD" id="cd18596">
    <property type="entry name" value="ABC_6TM_VMR1_D1_like"/>
    <property type="match status" value="1"/>
</dbReference>
<keyword evidence="9 12" id="KW-0472">Membrane</keyword>
<evidence type="ECO:0000256" key="1">
    <source>
        <dbReference type="ARBA" id="ARBA00004141"/>
    </source>
</evidence>
<dbReference type="FunFam" id="3.40.50.300:FF:000825">
    <property type="entry name" value="ABC bile acid transporter"/>
    <property type="match status" value="1"/>
</dbReference>
<evidence type="ECO:0000256" key="3">
    <source>
        <dbReference type="ARBA" id="ARBA00022448"/>
    </source>
</evidence>
<feature type="transmembrane region" description="Helical" evidence="12">
    <location>
        <begin position="173"/>
        <end position="195"/>
    </location>
</feature>
<evidence type="ECO:0008006" key="17">
    <source>
        <dbReference type="Google" id="ProtNLM"/>
    </source>
</evidence>
<feature type="transmembrane region" description="Helical" evidence="12">
    <location>
        <begin position="140"/>
        <end position="161"/>
    </location>
</feature>
<dbReference type="InterPro" id="IPR036640">
    <property type="entry name" value="ABC1_TM_sf"/>
</dbReference>
<keyword evidence="10" id="KW-0325">Glycoprotein</keyword>
<evidence type="ECO:0000256" key="12">
    <source>
        <dbReference type="SAM" id="Phobius"/>
    </source>
</evidence>
<evidence type="ECO:0000256" key="8">
    <source>
        <dbReference type="ARBA" id="ARBA00022989"/>
    </source>
</evidence>
<dbReference type="CDD" id="cd03244">
    <property type="entry name" value="ABCC_MRP_domain2"/>
    <property type="match status" value="1"/>
</dbReference>
<dbReference type="InterPro" id="IPR050173">
    <property type="entry name" value="ABC_transporter_C-like"/>
</dbReference>
<feature type="transmembrane region" description="Helical" evidence="12">
    <location>
        <begin position="1136"/>
        <end position="1155"/>
    </location>
</feature>
<keyword evidence="6" id="KW-0547">Nucleotide-binding</keyword>
<proteinExistence type="inferred from homology"/>
<sequence>MVLNPEIASVVTGSLGLFLVALDSTPAVISIARRFRDKTTSNWHHGSQKKRVRYHDEDGEASKKSVMGFSDNWQRFGIALFSELGLLVSLPLAIISSLNGGRDGYLVQSWLQVATWVLLTIQAVAFFTEPLNTERFKLSCYAFWASILTISIPCIEIGLSWSAGRVSSLTTPSIGLLIGQVAIAFLRGICCTMIPRRPDVFWNGKLVDQEFTASIFSRFTFSWVNELMKYTAQKRCVGIEDLPELPFAARPGNLRARFEQARKGRKLWKALIVAHYRPILVQLMLTLFSCVLSFGPQMALYGILKSLETRGMELGDSSASWLWVVGLGGLMVLSSSIDSWLYWIIYSQIGIPVYEELAATIFAKSMRRKDVKEMQQSNGGGHSNSDSSEPLIDDGEEENDEEEDLEKSRQSVINYAAVDSKRIADFATYNYLIPSAILKLLMACFFLASLIGFWSLLAGLAVSAIVLPVNARLAKRYANSQDLLMKLRDQKIAVVTEVLQGIRQIKFSALEEQWQNRISEKRNIELDSLWTSFLYSTALVSLWILGPLMLSAASLTAYVFIHGELTASVAFTAMSIFGSLELSMASLPDLLSRVLEAKISSDRIEKYMDSPEKTPNILPGNQISFENASVAWPADGQGDWDDGKRFVLQNMDLAFPLRGLSVVSGRTGSGKSLLLASILGECDVIGGTIRAPVSPSIGDRYDHLATGANWVIDSAIAYVAQIPWIENATIKDNILFGLPFNPARYCKVLFASGLEKDLDMLPDGELTDIGANGVNLSGGQRWRITLARAFYSRAGILILDDIFSALDTHTGRHVYEHGLTGEICKNRTRILVTHHVSLCMPQTDYSVLLENGGVKYAGTIEELRRTNSLEDIILQGRIAELEGLVELEAREPEQPLPVTPQNKRYSQSSKRTSIISNRNSILSKRSSTYSKRSSTFSKRSSTFSNQSYAFSQGSSAFTSNEEVSDDIRVKKFVQEESRGTGSIPLSVYTTYLKKGGKAWIWALVLMTYVTYASLMVIRSWWVSVWTSSADDDKQPCPVLTVMDQVNRPIVAQEDDNLPLYLGVYVGISLAGCVIGCVKYYLLMCVSIQASRNLFNDLMQTVLRAPLRWLDTVPLGRIVNRLTSDIYMVDVRLGYDVGFFTLKALEIVGILIAGAFVSPLVIIFAIALLALCLKLSMTYLTAARELKRLESSAKSPIFEQFGSSLCGLITIRAFSKTDNYVSIMYSKISRHAQASWNLWLFNRWLDFRMNLVGALFATVTAGLVIYVPSISASLAGFALGFALQYNSAVTMVLRQYANLELDMNATERVIEYSNIETESQEGASAPAAWPTEGRIEVEDLVVGYAPGLPPVLNGLSFTAEKNQRVGVVGRTGAGKSSLTLALFRFLEAREGRISIDGVDVSKIKLHDLRSRLAIIPQDPVLFSGTIRSNLDPFSEHTDTELYDALERVNLAFFEDTETLASSWTAPGHMTRTTTPMSTAETLGSINPENPKDNGGLFSCLSSSVSEGGLNFSQGQRQLLCLARAIVARPKIMVLDEATSAVDMETDAMIQRSIRAEFGHNATTLLVIAHRLSTIADFDRILVMDAGKAVEFGSPQDLMAIEGGVFKNLVENSGERDIVEGMIMGDRSDLV</sequence>
<dbReference type="PROSITE" id="PS50893">
    <property type="entry name" value="ABC_TRANSPORTER_2"/>
    <property type="match status" value="2"/>
</dbReference>
<dbReference type="GO" id="GO:0016020">
    <property type="term" value="C:membrane"/>
    <property type="evidence" value="ECO:0007669"/>
    <property type="project" value="UniProtKB-SubCell"/>
</dbReference>
<evidence type="ECO:0000313" key="16">
    <source>
        <dbReference type="Proteomes" id="UP000184383"/>
    </source>
</evidence>
<evidence type="ECO:0000256" key="9">
    <source>
        <dbReference type="ARBA" id="ARBA00023136"/>
    </source>
</evidence>
<dbReference type="Gene3D" id="3.40.50.300">
    <property type="entry name" value="P-loop containing nucleotide triphosphate hydrolases"/>
    <property type="match status" value="2"/>
</dbReference>
<evidence type="ECO:0000256" key="10">
    <source>
        <dbReference type="ARBA" id="ARBA00023180"/>
    </source>
</evidence>
<dbReference type="PANTHER" id="PTHR24223:SF456">
    <property type="entry name" value="MULTIDRUG RESISTANCE-ASSOCIATED PROTEIN LETHAL(2)03659"/>
    <property type="match status" value="1"/>
</dbReference>
<evidence type="ECO:0000313" key="15">
    <source>
        <dbReference type="EMBL" id="OJJ41004.1"/>
    </source>
</evidence>
<evidence type="ECO:0000259" key="14">
    <source>
        <dbReference type="PROSITE" id="PS50929"/>
    </source>
</evidence>
<dbReference type="SUPFAM" id="SSF90123">
    <property type="entry name" value="ABC transporter transmembrane region"/>
    <property type="match status" value="2"/>
</dbReference>
<feature type="transmembrane region" description="Helical" evidence="12">
    <location>
        <begin position="321"/>
        <end position="345"/>
    </location>
</feature>
<feature type="transmembrane region" description="Helical" evidence="12">
    <location>
        <begin position="279"/>
        <end position="301"/>
    </location>
</feature>
<dbReference type="FunFam" id="1.20.1560.10:FF:000013">
    <property type="entry name" value="ABC transporter C family member 2"/>
    <property type="match status" value="1"/>
</dbReference>
<dbReference type="GO" id="GO:0016887">
    <property type="term" value="F:ATP hydrolysis activity"/>
    <property type="evidence" value="ECO:0007669"/>
    <property type="project" value="InterPro"/>
</dbReference>
<dbReference type="Pfam" id="PF00005">
    <property type="entry name" value="ABC_tran"/>
    <property type="match status" value="3"/>
</dbReference>
<dbReference type="PROSITE" id="PS00211">
    <property type="entry name" value="ABC_TRANSPORTER_1"/>
    <property type="match status" value="1"/>
</dbReference>
<dbReference type="InterPro" id="IPR017871">
    <property type="entry name" value="ABC_transporter-like_CS"/>
</dbReference>
<feature type="transmembrane region" description="Helical" evidence="12">
    <location>
        <begin position="76"/>
        <end position="98"/>
    </location>
</feature>
<organism evidence="15 16">
    <name type="scientific">Aspergillus wentii DTO 134E9</name>
    <dbReference type="NCBI Taxonomy" id="1073089"/>
    <lineage>
        <taxon>Eukaryota</taxon>
        <taxon>Fungi</taxon>
        <taxon>Dikarya</taxon>
        <taxon>Ascomycota</taxon>
        <taxon>Pezizomycotina</taxon>
        <taxon>Eurotiomycetes</taxon>
        <taxon>Eurotiomycetidae</taxon>
        <taxon>Eurotiales</taxon>
        <taxon>Aspergillaceae</taxon>
        <taxon>Aspergillus</taxon>
        <taxon>Aspergillus subgen. Cremei</taxon>
    </lineage>
</organism>
<dbReference type="GO" id="GO:0140359">
    <property type="term" value="F:ABC-type transporter activity"/>
    <property type="evidence" value="ECO:0007669"/>
    <property type="project" value="InterPro"/>
</dbReference>
<keyword evidence="8 12" id="KW-1133">Transmembrane helix</keyword>
<dbReference type="SMART" id="SM00382">
    <property type="entry name" value="AAA"/>
    <property type="match status" value="2"/>
</dbReference>
<dbReference type="EMBL" id="KV878209">
    <property type="protein sequence ID" value="OJJ41004.1"/>
    <property type="molecule type" value="Genomic_DNA"/>
</dbReference>
<dbReference type="PANTHER" id="PTHR24223">
    <property type="entry name" value="ATP-BINDING CASSETTE SUB-FAMILY C"/>
    <property type="match status" value="1"/>
</dbReference>
<dbReference type="GeneID" id="63748294"/>
<dbReference type="CDD" id="cd03250">
    <property type="entry name" value="ABCC_MRP_domain1"/>
    <property type="match status" value="1"/>
</dbReference>
<feature type="transmembrane region" description="Helical" evidence="12">
    <location>
        <begin position="1059"/>
        <end position="1081"/>
    </location>
</feature>
<evidence type="ECO:0000256" key="11">
    <source>
        <dbReference type="SAM" id="MobiDB-lite"/>
    </source>
</evidence>
<name>A0A1L9S1G7_ASPWE</name>
<dbReference type="Pfam" id="PF00664">
    <property type="entry name" value="ABC_membrane"/>
    <property type="match status" value="2"/>
</dbReference>
<feature type="compositionally biased region" description="Acidic residues" evidence="11">
    <location>
        <begin position="391"/>
        <end position="405"/>
    </location>
</feature>
<dbReference type="SUPFAM" id="SSF52540">
    <property type="entry name" value="P-loop containing nucleoside triphosphate hydrolases"/>
    <property type="match status" value="2"/>
</dbReference>
<dbReference type="OrthoDB" id="6500128at2759"/>
<dbReference type="CDD" id="cd18604">
    <property type="entry name" value="ABC_6TM_VMR1_D2_like"/>
    <property type="match status" value="1"/>
</dbReference>
<feature type="region of interest" description="Disordered" evidence="11">
    <location>
        <begin position="373"/>
        <end position="408"/>
    </location>
</feature>
<evidence type="ECO:0000256" key="5">
    <source>
        <dbReference type="ARBA" id="ARBA00022737"/>
    </source>
</evidence>
<dbReference type="InterPro" id="IPR003439">
    <property type="entry name" value="ABC_transporter-like_ATP-bd"/>
</dbReference>
<gene>
    <name evidence="15" type="ORF">ASPWEDRAFT_23129</name>
</gene>
<dbReference type="GO" id="GO:0005737">
    <property type="term" value="C:cytoplasm"/>
    <property type="evidence" value="ECO:0007669"/>
    <property type="project" value="UniProtKB-ARBA"/>
</dbReference>
<dbReference type="PROSITE" id="PS50929">
    <property type="entry name" value="ABC_TM1F"/>
    <property type="match status" value="2"/>
</dbReference>
<dbReference type="InterPro" id="IPR003593">
    <property type="entry name" value="AAA+_ATPase"/>
</dbReference>
<dbReference type="STRING" id="1073089.A0A1L9S1G7"/>
<feature type="domain" description="ABC transporter" evidence="13">
    <location>
        <begin position="1334"/>
        <end position="1609"/>
    </location>
</feature>
<keyword evidence="3" id="KW-0813">Transport</keyword>
<reference evidence="16" key="1">
    <citation type="journal article" date="2017" name="Genome Biol.">
        <title>Comparative genomics reveals high biological diversity and specific adaptations in the industrially and medically important fungal genus Aspergillus.</title>
        <authorList>
            <person name="de Vries R.P."/>
            <person name="Riley R."/>
            <person name="Wiebenga A."/>
            <person name="Aguilar-Osorio G."/>
            <person name="Amillis S."/>
            <person name="Uchima C.A."/>
            <person name="Anderluh G."/>
            <person name="Asadollahi M."/>
            <person name="Askin M."/>
            <person name="Barry K."/>
            <person name="Battaglia E."/>
            <person name="Bayram O."/>
            <person name="Benocci T."/>
            <person name="Braus-Stromeyer S.A."/>
            <person name="Caldana C."/>
            <person name="Canovas D."/>
            <person name="Cerqueira G.C."/>
            <person name="Chen F."/>
            <person name="Chen W."/>
            <person name="Choi C."/>
            <person name="Clum A."/>
            <person name="Dos Santos R.A."/>
            <person name="Damasio A.R."/>
            <person name="Diallinas G."/>
            <person name="Emri T."/>
            <person name="Fekete E."/>
            <person name="Flipphi M."/>
            <person name="Freyberg S."/>
            <person name="Gallo A."/>
            <person name="Gournas C."/>
            <person name="Habgood R."/>
            <person name="Hainaut M."/>
            <person name="Harispe M.L."/>
            <person name="Henrissat B."/>
            <person name="Hilden K.S."/>
            <person name="Hope R."/>
            <person name="Hossain A."/>
            <person name="Karabika E."/>
            <person name="Karaffa L."/>
            <person name="Karanyi Z."/>
            <person name="Krasevec N."/>
            <person name="Kuo A."/>
            <person name="Kusch H."/>
            <person name="LaButti K."/>
            <person name="Lagendijk E.L."/>
            <person name="Lapidus A."/>
            <person name="Levasseur A."/>
            <person name="Lindquist E."/>
            <person name="Lipzen A."/>
            <person name="Logrieco A.F."/>
            <person name="MacCabe A."/>
            <person name="Maekelae M.R."/>
            <person name="Malavazi I."/>
            <person name="Melin P."/>
            <person name="Meyer V."/>
            <person name="Mielnichuk N."/>
            <person name="Miskei M."/>
            <person name="Molnar A.P."/>
            <person name="Mule G."/>
            <person name="Ngan C.Y."/>
            <person name="Orejas M."/>
            <person name="Orosz E."/>
            <person name="Ouedraogo J.P."/>
            <person name="Overkamp K.M."/>
            <person name="Park H.-S."/>
            <person name="Perrone G."/>
            <person name="Piumi F."/>
            <person name="Punt P.J."/>
            <person name="Ram A.F."/>
            <person name="Ramon A."/>
            <person name="Rauscher S."/>
            <person name="Record E."/>
            <person name="Riano-Pachon D.M."/>
            <person name="Robert V."/>
            <person name="Roehrig J."/>
            <person name="Ruller R."/>
            <person name="Salamov A."/>
            <person name="Salih N.S."/>
            <person name="Samson R.A."/>
            <person name="Sandor E."/>
            <person name="Sanguinetti M."/>
            <person name="Schuetze T."/>
            <person name="Sepcic K."/>
            <person name="Shelest E."/>
            <person name="Sherlock G."/>
            <person name="Sophianopoulou V."/>
            <person name="Squina F.M."/>
            <person name="Sun H."/>
            <person name="Susca A."/>
            <person name="Todd R.B."/>
            <person name="Tsang A."/>
            <person name="Unkles S.E."/>
            <person name="van de Wiele N."/>
            <person name="van Rossen-Uffink D."/>
            <person name="Oliveira J.V."/>
            <person name="Vesth T.C."/>
            <person name="Visser J."/>
            <person name="Yu J.-H."/>
            <person name="Zhou M."/>
            <person name="Andersen M.R."/>
            <person name="Archer D.B."/>
            <person name="Baker S.E."/>
            <person name="Benoit I."/>
            <person name="Brakhage A.A."/>
            <person name="Braus G.H."/>
            <person name="Fischer R."/>
            <person name="Frisvad J.C."/>
            <person name="Goldman G.H."/>
            <person name="Houbraken J."/>
            <person name="Oakley B."/>
            <person name="Pocsi I."/>
            <person name="Scazzocchio C."/>
            <person name="Seiboth B."/>
            <person name="vanKuyk P.A."/>
            <person name="Wortman J."/>
            <person name="Dyer P.S."/>
            <person name="Grigoriev I.V."/>
        </authorList>
    </citation>
    <scope>NUCLEOTIDE SEQUENCE [LARGE SCALE GENOMIC DNA]</scope>
    <source>
        <strain evidence="16">DTO 134E9</strain>
    </source>
</reference>
<keyword evidence="16" id="KW-1185">Reference proteome</keyword>
<feature type="transmembrane region" description="Helical" evidence="12">
    <location>
        <begin position="110"/>
        <end position="128"/>
    </location>
</feature>
<evidence type="ECO:0000259" key="13">
    <source>
        <dbReference type="PROSITE" id="PS50893"/>
    </source>
</evidence>
<dbReference type="InterPro" id="IPR027417">
    <property type="entry name" value="P-loop_NTPase"/>
</dbReference>
<feature type="domain" description="ABC transporter" evidence="13">
    <location>
        <begin position="623"/>
        <end position="876"/>
    </location>
</feature>
<dbReference type="InterPro" id="IPR011527">
    <property type="entry name" value="ABC1_TM_dom"/>
</dbReference>
<feature type="transmembrane region" description="Helical" evidence="12">
    <location>
        <begin position="998"/>
        <end position="1021"/>
    </location>
</feature>
<dbReference type="Gene3D" id="1.20.1560.10">
    <property type="entry name" value="ABC transporter type 1, transmembrane domain"/>
    <property type="match status" value="2"/>
</dbReference>
<keyword evidence="5" id="KW-0677">Repeat</keyword>
<keyword evidence="7" id="KW-0067">ATP-binding</keyword>
<comment type="subcellular location">
    <subcellularLocation>
        <location evidence="1">Membrane</location>
        <topology evidence="1">Multi-pass membrane protein</topology>
    </subcellularLocation>
</comment>
<evidence type="ECO:0000256" key="4">
    <source>
        <dbReference type="ARBA" id="ARBA00022692"/>
    </source>
</evidence>
<evidence type="ECO:0000256" key="6">
    <source>
        <dbReference type="ARBA" id="ARBA00022741"/>
    </source>
</evidence>
<feature type="transmembrane region" description="Helical" evidence="12">
    <location>
        <begin position="1161"/>
        <end position="1181"/>
    </location>
</feature>
<dbReference type="Proteomes" id="UP000184383">
    <property type="component" value="Unassembled WGS sequence"/>
</dbReference>
<feature type="transmembrane region" description="Helical" evidence="12">
    <location>
        <begin position="454"/>
        <end position="471"/>
    </location>
</feature>
<feature type="transmembrane region" description="Helical" evidence="12">
    <location>
        <begin position="1248"/>
        <end position="1267"/>
    </location>
</feature>
<evidence type="ECO:0000256" key="7">
    <source>
        <dbReference type="ARBA" id="ARBA00022840"/>
    </source>
</evidence>
<feature type="transmembrane region" description="Helical" evidence="12">
    <location>
        <begin position="12"/>
        <end position="32"/>
    </location>
</feature>
<dbReference type="VEuPathDB" id="FungiDB:ASPWEDRAFT_23129"/>
<feature type="domain" description="ABC transmembrane type-1" evidence="14">
    <location>
        <begin position="1049"/>
        <end position="1300"/>
    </location>
</feature>
<dbReference type="RefSeq" id="XP_040694680.1">
    <property type="nucleotide sequence ID" value="XM_040832446.1"/>
</dbReference>
<keyword evidence="4 12" id="KW-0812">Transmembrane</keyword>
<evidence type="ECO:0000256" key="2">
    <source>
        <dbReference type="ARBA" id="ARBA00009726"/>
    </source>
</evidence>
<dbReference type="GO" id="GO:0005524">
    <property type="term" value="F:ATP binding"/>
    <property type="evidence" value="ECO:0007669"/>
    <property type="project" value="UniProtKB-KW"/>
</dbReference>